<reference evidence="3" key="1">
    <citation type="journal article" date="2020" name="Microbiol. Resour. Announc.">
        <title>Complete Genome Sequence of Adlercreutzia sp. Strain 8CFCBH1, a Potent Producer of Equol, Isolated from Healthy Japanese Feces.</title>
        <authorList>
            <person name="Ogata Y."/>
            <person name="Sakamoto M."/>
            <person name="Ohkuma M."/>
            <person name="Hattori M."/>
            <person name="Suda W."/>
        </authorList>
    </citation>
    <scope>NUCLEOTIDE SEQUENCE [LARGE SCALE GENOMIC DNA]</scope>
    <source>
        <strain evidence="3">8CFCBH1</strain>
    </source>
</reference>
<dbReference type="RefSeq" id="WP_173113023.1">
    <property type="nucleotide sequence ID" value="NZ_AP022829.1"/>
</dbReference>
<dbReference type="AlphaFoldDB" id="A0A6F8SKS2"/>
<evidence type="ECO:0000256" key="1">
    <source>
        <dbReference type="SAM" id="Phobius"/>
    </source>
</evidence>
<feature type="transmembrane region" description="Helical" evidence="1">
    <location>
        <begin position="99"/>
        <end position="120"/>
    </location>
</feature>
<gene>
    <name evidence="2" type="ORF">ADCFC_11810</name>
</gene>
<reference evidence="3" key="2">
    <citation type="submission" date="2020-03" db="EMBL/GenBank/DDBJ databases">
        <title>Complete Genome Sequence of Adlercreutzia sp. strain 8CFCBH1 Producing Equol, Isolated from Healthy Japanese Feces.</title>
        <authorList>
            <person name="Ogata Y."/>
            <person name="Sakamoto M."/>
            <person name="Ohkuma M."/>
            <person name="Hattori M."/>
            <person name="Suda W."/>
        </authorList>
    </citation>
    <scope>NUCLEOTIDE SEQUENCE [LARGE SCALE GENOMIC DNA]</scope>
    <source>
        <strain evidence="3">8CFCBH1</strain>
    </source>
</reference>
<evidence type="ECO:0000313" key="3">
    <source>
        <dbReference type="Proteomes" id="UP000501727"/>
    </source>
</evidence>
<evidence type="ECO:0000313" key="2">
    <source>
        <dbReference type="EMBL" id="BCA88683.1"/>
    </source>
</evidence>
<dbReference type="Proteomes" id="UP000501727">
    <property type="component" value="Chromosome"/>
</dbReference>
<name>A0A6F8SKS2_9ACTN</name>
<proteinExistence type="predicted"/>
<keyword evidence="3" id="KW-1185">Reference proteome</keyword>
<dbReference type="EMBL" id="AP022829">
    <property type="protein sequence ID" value="BCA88683.1"/>
    <property type="molecule type" value="Genomic_DNA"/>
</dbReference>
<protein>
    <submittedName>
        <fullName evidence="2">Uncharacterized protein</fullName>
    </submittedName>
</protein>
<keyword evidence="1" id="KW-0812">Transmembrane</keyword>
<dbReference type="KEGG" id="ahat:ADCFC_13020"/>
<keyword evidence="1" id="KW-1133">Transmembrane helix</keyword>
<sequence>MNEDAAASLALDAYQALQGIGEDVAQIKGVNSDVLAALDFLRQTNAEGFQQIIARDSDISIASDVPDDSASWVTEVRSSTEVPADFFTHLMGFQYMQTVLFVFMLVALLLNLGASLWLAFSDKWRS</sequence>
<accession>A0A6F8SKS2</accession>
<organism evidence="2 3">
    <name type="scientific">Adlercreutzia hattorii</name>
    <dbReference type="NCBI Taxonomy" id="2707299"/>
    <lineage>
        <taxon>Bacteria</taxon>
        <taxon>Bacillati</taxon>
        <taxon>Actinomycetota</taxon>
        <taxon>Coriobacteriia</taxon>
        <taxon>Eggerthellales</taxon>
        <taxon>Eggerthellaceae</taxon>
        <taxon>Adlercreutzia</taxon>
    </lineage>
</organism>
<keyword evidence="1" id="KW-0472">Membrane</keyword>